<accession>A0ACC2PV77</accession>
<evidence type="ECO:0000313" key="2">
    <source>
        <dbReference type="Proteomes" id="UP001239111"/>
    </source>
</evidence>
<reference evidence="1" key="1">
    <citation type="submission" date="2023-04" db="EMBL/GenBank/DDBJ databases">
        <title>A chromosome-level genome assembly of the parasitoid wasp Eretmocerus hayati.</title>
        <authorList>
            <person name="Zhong Y."/>
            <person name="Liu S."/>
            <person name="Liu Y."/>
        </authorList>
    </citation>
    <scope>NUCLEOTIDE SEQUENCE</scope>
    <source>
        <strain evidence="1">ZJU_SS_LIU_2023</strain>
    </source>
</reference>
<organism evidence="1 2">
    <name type="scientific">Eretmocerus hayati</name>
    <dbReference type="NCBI Taxonomy" id="131215"/>
    <lineage>
        <taxon>Eukaryota</taxon>
        <taxon>Metazoa</taxon>
        <taxon>Ecdysozoa</taxon>
        <taxon>Arthropoda</taxon>
        <taxon>Hexapoda</taxon>
        <taxon>Insecta</taxon>
        <taxon>Pterygota</taxon>
        <taxon>Neoptera</taxon>
        <taxon>Endopterygota</taxon>
        <taxon>Hymenoptera</taxon>
        <taxon>Apocrita</taxon>
        <taxon>Proctotrupomorpha</taxon>
        <taxon>Chalcidoidea</taxon>
        <taxon>Aphelinidae</taxon>
        <taxon>Aphelininae</taxon>
        <taxon>Eretmocerus</taxon>
    </lineage>
</organism>
<dbReference type="EMBL" id="CM056741">
    <property type="protein sequence ID" value="KAJ8687504.1"/>
    <property type="molecule type" value="Genomic_DNA"/>
</dbReference>
<evidence type="ECO:0000313" key="1">
    <source>
        <dbReference type="EMBL" id="KAJ8687504.1"/>
    </source>
</evidence>
<sequence length="271" mass="32390">MSGLIKALKSHNSINGVTKLLTNLSISPSTSTQHRPSIQKIPTFHRCALLHTTSRNHDLMEFFDEEKNWKRNKVVHGRSWLTDELRIKSNTDLHKLWYVLLKEKNMLLTMEHACNQQYELFPNPERLDKVEESMKNLETVVRERNDAYYKLETGETGEQPAKYVWNILGMRQYYKLRQHVIPRFLNTKWKSKHLFGYNGHAVRKFLRLYREKIFVEKKKHRNREFNQAVATLKKFPNTDLEALQMRYTTVNLEKLLKSNRLKSLRMASRFR</sequence>
<protein>
    <submittedName>
        <fullName evidence="1">Uncharacterized protein</fullName>
    </submittedName>
</protein>
<dbReference type="Proteomes" id="UP001239111">
    <property type="component" value="Chromosome 1"/>
</dbReference>
<gene>
    <name evidence="1" type="ORF">QAD02_023298</name>
</gene>
<comment type="caution">
    <text evidence="1">The sequence shown here is derived from an EMBL/GenBank/DDBJ whole genome shotgun (WGS) entry which is preliminary data.</text>
</comment>
<proteinExistence type="predicted"/>
<keyword evidence="2" id="KW-1185">Reference proteome</keyword>
<name>A0ACC2PV77_9HYME</name>